<proteinExistence type="predicted"/>
<evidence type="ECO:0000313" key="6">
    <source>
        <dbReference type="EMBL" id="SCZ38703.1"/>
    </source>
</evidence>
<comment type="subcellular location">
    <subcellularLocation>
        <location evidence="1">Membrane</location>
    </subcellularLocation>
</comment>
<evidence type="ECO:0000259" key="5">
    <source>
        <dbReference type="Pfam" id="PF01103"/>
    </source>
</evidence>
<keyword evidence="2" id="KW-0812">Transmembrane</keyword>
<keyword evidence="2" id="KW-1134">Transmembrane beta strand</keyword>
<feature type="domain" description="Bacterial surface antigen (D15)" evidence="5">
    <location>
        <begin position="340"/>
        <end position="639"/>
    </location>
</feature>
<keyword evidence="4" id="KW-0732">Signal</keyword>
<evidence type="ECO:0000256" key="4">
    <source>
        <dbReference type="SAM" id="SignalP"/>
    </source>
</evidence>
<name>A0A1G5NMQ8_AFIMA</name>
<dbReference type="PANTHER" id="PTHR12815:SF42">
    <property type="entry name" value="BACTERIAL SURFACE ANTIGEN (D15) DOMAIN-CONTAINING PROTEIN"/>
    <property type="match status" value="1"/>
</dbReference>
<reference evidence="6 7" key="1">
    <citation type="submission" date="2016-10" db="EMBL/GenBank/DDBJ databases">
        <authorList>
            <person name="de Groot N.N."/>
        </authorList>
    </citation>
    <scope>NUCLEOTIDE SEQUENCE [LARGE SCALE GENOMIC DNA]</scope>
    <source>
        <strain evidence="6 7">DSM 2698</strain>
    </source>
</reference>
<dbReference type="OrthoDB" id="9769707at2"/>
<dbReference type="InterPro" id="IPR000184">
    <property type="entry name" value="Bac_surfAg_D15"/>
</dbReference>
<feature type="chain" id="PRO_5011545484" evidence="4">
    <location>
        <begin position="34"/>
        <end position="639"/>
    </location>
</feature>
<dbReference type="Proteomes" id="UP000199347">
    <property type="component" value="Unassembled WGS sequence"/>
</dbReference>
<dbReference type="STRING" id="1120955.SAMN03080610_02325"/>
<keyword evidence="3" id="KW-0472">Membrane</keyword>
<feature type="signal peptide" evidence="4">
    <location>
        <begin position="1"/>
        <end position="33"/>
    </location>
</feature>
<dbReference type="EMBL" id="FMVW01000005">
    <property type="protein sequence ID" value="SCZ38703.1"/>
    <property type="molecule type" value="Genomic_DNA"/>
</dbReference>
<dbReference type="PANTHER" id="PTHR12815">
    <property type="entry name" value="SORTING AND ASSEMBLY MACHINERY SAMM50 PROTEIN FAMILY MEMBER"/>
    <property type="match status" value="1"/>
</dbReference>
<dbReference type="Gene3D" id="2.40.160.50">
    <property type="entry name" value="membrane protein fhac: a member of the omp85/tpsb transporter family"/>
    <property type="match status" value="1"/>
</dbReference>
<gene>
    <name evidence="6" type="ORF">SAMN03080610_02325</name>
</gene>
<evidence type="ECO:0000256" key="2">
    <source>
        <dbReference type="ARBA" id="ARBA00022452"/>
    </source>
</evidence>
<evidence type="ECO:0000313" key="7">
    <source>
        <dbReference type="Proteomes" id="UP000199347"/>
    </source>
</evidence>
<dbReference type="GO" id="GO:0019867">
    <property type="term" value="C:outer membrane"/>
    <property type="evidence" value="ECO:0007669"/>
    <property type="project" value="InterPro"/>
</dbReference>
<dbReference type="Gene3D" id="3.10.20.310">
    <property type="entry name" value="membrane protein fhac"/>
    <property type="match status" value="2"/>
</dbReference>
<accession>A0A1G5NMQ8</accession>
<dbReference type="AlphaFoldDB" id="A0A1G5NMQ8"/>
<evidence type="ECO:0000256" key="3">
    <source>
        <dbReference type="ARBA" id="ARBA00023136"/>
    </source>
</evidence>
<organism evidence="6 7">
    <name type="scientific">Afifella marina DSM 2698</name>
    <dbReference type="NCBI Taxonomy" id="1120955"/>
    <lineage>
        <taxon>Bacteria</taxon>
        <taxon>Pseudomonadati</taxon>
        <taxon>Pseudomonadota</taxon>
        <taxon>Alphaproteobacteria</taxon>
        <taxon>Hyphomicrobiales</taxon>
        <taxon>Afifellaceae</taxon>
        <taxon>Afifella</taxon>
    </lineage>
</organism>
<dbReference type="InterPro" id="IPR039910">
    <property type="entry name" value="D15-like"/>
</dbReference>
<protein>
    <submittedName>
        <fullName evidence="6">Autotransporter secretion outer membrane protein TamA</fullName>
    </submittedName>
</protein>
<evidence type="ECO:0000256" key="1">
    <source>
        <dbReference type="ARBA" id="ARBA00004370"/>
    </source>
</evidence>
<sequence length="639" mass="69748">MGLPSRFCLKQAARVGLMAGCAFLVFQAPAAQAFELFGLHLWGEKEPDETVLEPQSYTLTLNVSPDDDDIAERIENASQLYGKREEPAAGTAGLVSRARGDYARILTALYARGRYGGVITITIGGRPVDEVTPDMTLPADVPVTVNVDPGPIYHFAAIDIVNRPDFNTRKTHRIDTPQELGLTQGAAAESGAILKSETSLTSAWKQFGYPKVKVEREIVADHATRTVDVHLTVDTGPYARLGEVSVSGTDRMDPGFVGYMTGIKGGEEYNPDRINRARERLRRLEVFRSITIQEAEAVGSDGFMPLSVRVAERKRRLIGGEAKYSTIDGATLGAYWVHRNLFGHAERLRVEGSVSGIDGADYENFDYMLATTFTRPGIITPDTDLVTNVTAKREDNDTYEEQSISGQVGLTHRFTEDLSLDTAVKLERSRIEDALGINHYLIASLPTKLEYDSRDNKLDPAEGIHATLAGEPFYEFYEEYPALRSEAELAAYYSFDRRGYYVLAARAKAGNVVGPSIEDLPASRRFLAGGGGSVRGYSYETIGVDLPNGETTGGKSLLEGSLEFRARVTDSIGIVPFVDIGTVSEDAIPDFSEDLKIGVGLGLRYYTGLGPIRVDVAMPLDPGKDDSDYAIYVGIGQAF</sequence>
<keyword evidence="7" id="KW-1185">Reference proteome</keyword>
<dbReference type="RefSeq" id="WP_092812944.1">
    <property type="nucleotide sequence ID" value="NZ_NRSE01000009.1"/>
</dbReference>
<dbReference type="Pfam" id="PF01103">
    <property type="entry name" value="Omp85"/>
    <property type="match status" value="1"/>
</dbReference>